<proteinExistence type="predicted"/>
<reference evidence="2 3" key="1">
    <citation type="submission" date="2018-12" db="EMBL/GenBank/DDBJ databases">
        <title>Glycomyces sp. YIM 121974 draft genome.</title>
        <authorList>
            <person name="Li Q."/>
        </authorList>
    </citation>
    <scope>NUCLEOTIDE SEQUENCE [LARGE SCALE GENOMIC DNA]</scope>
    <source>
        <strain evidence="2 3">YIM 121974</strain>
    </source>
</reference>
<accession>A0A426V3X6</accession>
<evidence type="ECO:0000256" key="1">
    <source>
        <dbReference type="SAM" id="Phobius"/>
    </source>
</evidence>
<dbReference type="SUPFAM" id="SSF110296">
    <property type="entry name" value="Oligoxyloglucan reducing end-specific cellobiohydrolase"/>
    <property type="match status" value="2"/>
</dbReference>
<dbReference type="AlphaFoldDB" id="A0A426V3X6"/>
<protein>
    <submittedName>
        <fullName evidence="2">Xyloglucanase</fullName>
    </submittedName>
</protein>
<dbReference type="InterPro" id="IPR052025">
    <property type="entry name" value="Xyloglucanase_GH74"/>
</dbReference>
<sequence length="825" mass="88731">MRFRTVLHRSSEISIPRCSGPESPVPTQSARQRAGRAPLVYKGVFMRRRTFAASIGAAAVAAGALPAPAFARPGRQCADDYTWKNVVVNCGGFVPGIIFNETEPNLIYARTDVAGAFRWQEETRTWKPLTDWVTRDKWGYQYVVSMASDPVETNRVYAAVGAYTISWDANNGAILYSDDKGDTWGVAELPFKQGGNMPGRGMGERLVVNPADNSELYLGTPSGNGLWRSKDYGRTWAKVEEFPNPGNFVVDPSNEYLSDNQGVIWIDFDQIGGRIYVGVADPDDPLYVSEDGGATWAAVPGAAALGDADGNRTIPKQSAMDNTNGYLYVVTGYDSGPYNGAPASGNGGKIMRLATQTGEWTDVTPPHNPRGVIPGFGGITVDRQNPGTLMAATCNNWYPDEILFRSTDSGESWSISWDYAEGQDRHDRFDMDSSGSPWLDWRGTDSGPAYAVKHGWMIDALAIDPHDSDRIMWGTGATIWGTERLTQWDAQGELIGENEAGERVGLPIEKFTVGVRAEGIEMTWVRDLAALGGTLVSAMGDVNGFVHTDLGRAERMFHGGWGGQSLDFAAANPDVIVGSGDVDDDGSHVIASTDRGRTWQDGTRLDGVQNNSGGTVAITADAAAIVWSPSNTTVTPVRSTDLGQTWQPVDGLPAGARVRSDRVDGSVLYAYSGGRFYRSTDGGETFADTGATGLPAEGVDDFRTVPGRKSHVWLAGRSDKEDVPTGLWRSKDGGATWKRIAAVDLAIGVGFGKAARRSGYPAIYLSGDVAGKQGVFRSIDGGGTWERINDDAHQWGFAGSVITGDPEIYGRVYLSARGIVYGDIA</sequence>
<keyword evidence="1" id="KW-1133">Transmembrane helix</keyword>
<name>A0A426V3X6_9ACTN</name>
<gene>
    <name evidence="2" type="ORF">EIW28_01755</name>
</gene>
<dbReference type="PANTHER" id="PTHR43739">
    <property type="entry name" value="XYLOGLUCANASE (EUROFUNG)"/>
    <property type="match status" value="1"/>
</dbReference>
<dbReference type="InterPro" id="IPR015943">
    <property type="entry name" value="WD40/YVTN_repeat-like_dom_sf"/>
</dbReference>
<keyword evidence="1" id="KW-0812">Transmembrane</keyword>
<evidence type="ECO:0000313" key="2">
    <source>
        <dbReference type="EMBL" id="RRS01518.1"/>
    </source>
</evidence>
<dbReference type="PANTHER" id="PTHR43739:SF5">
    <property type="entry name" value="EXO-ALPHA-SIALIDASE"/>
    <property type="match status" value="1"/>
</dbReference>
<dbReference type="CDD" id="cd15482">
    <property type="entry name" value="Sialidase_non-viral"/>
    <property type="match status" value="2"/>
</dbReference>
<comment type="caution">
    <text evidence="2">The sequence shown here is derived from an EMBL/GenBank/DDBJ whole genome shotgun (WGS) entry which is preliminary data.</text>
</comment>
<dbReference type="Pfam" id="PF15899">
    <property type="entry name" value="BNR_6"/>
    <property type="match status" value="1"/>
</dbReference>
<dbReference type="Gene3D" id="2.130.10.10">
    <property type="entry name" value="YVTN repeat-like/Quinoprotein amine dehydrogenase"/>
    <property type="match status" value="2"/>
</dbReference>
<keyword evidence="3" id="KW-1185">Reference proteome</keyword>
<dbReference type="GO" id="GO:0010411">
    <property type="term" value="P:xyloglucan metabolic process"/>
    <property type="evidence" value="ECO:0007669"/>
    <property type="project" value="TreeGrafter"/>
</dbReference>
<dbReference type="EMBL" id="RSEB01000001">
    <property type="protein sequence ID" value="RRS01518.1"/>
    <property type="molecule type" value="Genomic_DNA"/>
</dbReference>
<evidence type="ECO:0000313" key="3">
    <source>
        <dbReference type="Proteomes" id="UP000277256"/>
    </source>
</evidence>
<dbReference type="InterPro" id="IPR002860">
    <property type="entry name" value="BNR_rpt"/>
</dbReference>
<feature type="transmembrane region" description="Helical" evidence="1">
    <location>
        <begin position="51"/>
        <end position="71"/>
    </location>
</feature>
<dbReference type="Proteomes" id="UP000277256">
    <property type="component" value="Unassembled WGS sequence"/>
</dbReference>
<organism evidence="2 3">
    <name type="scientific">Glycomyces terrestris</name>
    <dbReference type="NCBI Taxonomy" id="2493553"/>
    <lineage>
        <taxon>Bacteria</taxon>
        <taxon>Bacillati</taxon>
        <taxon>Actinomycetota</taxon>
        <taxon>Actinomycetes</taxon>
        <taxon>Glycomycetales</taxon>
        <taxon>Glycomycetaceae</taxon>
        <taxon>Glycomyces</taxon>
    </lineage>
</organism>
<keyword evidence="1" id="KW-0472">Membrane</keyword>